<dbReference type="OrthoDB" id="206201at2759"/>
<feature type="non-terminal residue" evidence="8">
    <location>
        <position position="1"/>
    </location>
</feature>
<dbReference type="PANTHER" id="PTHR43806:SF11">
    <property type="entry name" value="CEREVISIN-RELATED"/>
    <property type="match status" value="1"/>
</dbReference>
<reference evidence="9" key="1">
    <citation type="journal article" date="2018" name="Nat. Microbiol.">
        <title>Leveraging single-cell genomics to expand the fungal tree of life.</title>
        <authorList>
            <person name="Ahrendt S.R."/>
            <person name="Quandt C.A."/>
            <person name="Ciobanu D."/>
            <person name="Clum A."/>
            <person name="Salamov A."/>
            <person name="Andreopoulos B."/>
            <person name="Cheng J.F."/>
            <person name="Woyke T."/>
            <person name="Pelin A."/>
            <person name="Henrissat B."/>
            <person name="Reynolds N.K."/>
            <person name="Benny G.L."/>
            <person name="Smith M.E."/>
            <person name="James T.Y."/>
            <person name="Grigoriev I.V."/>
        </authorList>
    </citation>
    <scope>NUCLEOTIDE SEQUENCE [LARGE SCALE GENOMIC DNA]</scope>
    <source>
        <strain evidence="9">RSA 1356</strain>
    </source>
</reference>
<accession>A0A4P9XYD1</accession>
<feature type="non-terminal residue" evidence="8">
    <location>
        <position position="278"/>
    </location>
</feature>
<dbReference type="Pfam" id="PF00082">
    <property type="entry name" value="Peptidase_S8"/>
    <property type="match status" value="1"/>
</dbReference>
<evidence type="ECO:0000256" key="6">
    <source>
        <dbReference type="RuleBase" id="RU003355"/>
    </source>
</evidence>
<dbReference type="EMBL" id="KZ992440">
    <property type="protein sequence ID" value="RKP10711.1"/>
    <property type="molecule type" value="Genomic_DNA"/>
</dbReference>
<dbReference type="Proteomes" id="UP000271241">
    <property type="component" value="Unassembled WGS sequence"/>
</dbReference>
<dbReference type="GO" id="GO:0005615">
    <property type="term" value="C:extracellular space"/>
    <property type="evidence" value="ECO:0007669"/>
    <property type="project" value="TreeGrafter"/>
</dbReference>
<name>A0A4P9XYD1_9FUNG</name>
<comment type="similarity">
    <text evidence="1 5 6">Belongs to the peptidase S8 family.</text>
</comment>
<feature type="active site" description="Charge relay system" evidence="5">
    <location>
        <position position="36"/>
    </location>
</feature>
<dbReference type="PROSITE" id="PS00136">
    <property type="entry name" value="SUBTILASE_ASP"/>
    <property type="match status" value="1"/>
</dbReference>
<dbReference type="FunFam" id="3.40.50.200:FF:000007">
    <property type="entry name" value="Subtilisin-like serine protease"/>
    <property type="match status" value="1"/>
</dbReference>
<dbReference type="GO" id="GO:0004252">
    <property type="term" value="F:serine-type endopeptidase activity"/>
    <property type="evidence" value="ECO:0007669"/>
    <property type="project" value="UniProtKB-UniRule"/>
</dbReference>
<keyword evidence="2 5" id="KW-0645">Protease</keyword>
<dbReference type="AlphaFoldDB" id="A0A4P9XYD1"/>
<evidence type="ECO:0000256" key="3">
    <source>
        <dbReference type="ARBA" id="ARBA00022801"/>
    </source>
</evidence>
<feature type="active site" description="Charge relay system" evidence="5">
    <location>
        <position position="226"/>
    </location>
</feature>
<evidence type="ECO:0000256" key="5">
    <source>
        <dbReference type="PROSITE-ProRule" id="PRU01240"/>
    </source>
</evidence>
<dbReference type="PROSITE" id="PS51892">
    <property type="entry name" value="SUBTILASE"/>
    <property type="match status" value="1"/>
</dbReference>
<evidence type="ECO:0000259" key="7">
    <source>
        <dbReference type="Pfam" id="PF00082"/>
    </source>
</evidence>
<keyword evidence="9" id="KW-1185">Reference proteome</keyword>
<evidence type="ECO:0000256" key="1">
    <source>
        <dbReference type="ARBA" id="ARBA00011073"/>
    </source>
</evidence>
<feature type="domain" description="Peptidase S8/S53" evidence="7">
    <location>
        <begin position="27"/>
        <end position="260"/>
    </location>
</feature>
<sequence length="278" mass="29373">NWGLERIWQRNTTMVNSDAYVYPASGGANVHIYVVDSGVDVTHPDFGNRAKFDVNYVAGEGDEDMDGHGTHVAGIAAGSNYGVVKNAYIHAVKVLDSDGVGYVSDVVRGLLYVAHNRPGRSSPGSNPIRVVNLSLHTSQSDFLNDAVSYAYDSGVVVVSAAGNTAADACDTSPASSGRTLSVGATEKDDRLASFSAFGRCVDILAPGVSITSTWNDGGTQTLSGTSMASPFVTGVVALYLSEKQYTTPQQVMHDLLNRATLLRPDAAHPDTPNRLLYS</sequence>
<dbReference type="InterPro" id="IPR050131">
    <property type="entry name" value="Peptidase_S8_subtilisin-like"/>
</dbReference>
<dbReference type="CDD" id="cd04077">
    <property type="entry name" value="Peptidases_S8_PCSK9_ProteinaseK_like"/>
    <property type="match status" value="1"/>
</dbReference>
<dbReference type="PROSITE" id="PS00137">
    <property type="entry name" value="SUBTILASE_HIS"/>
    <property type="match status" value="1"/>
</dbReference>
<evidence type="ECO:0000313" key="9">
    <source>
        <dbReference type="Proteomes" id="UP000271241"/>
    </source>
</evidence>
<proteinExistence type="inferred from homology"/>
<dbReference type="STRING" id="78915.A0A4P9XYD1"/>
<protein>
    <submittedName>
        <fullName evidence="8">Crystal Strucure of A cold adapted subtilisin-like serine proteinase</fullName>
    </submittedName>
</protein>
<feature type="active site" description="Charge relay system" evidence="5">
    <location>
        <position position="68"/>
    </location>
</feature>
<dbReference type="PROSITE" id="PS00138">
    <property type="entry name" value="SUBTILASE_SER"/>
    <property type="match status" value="1"/>
</dbReference>
<dbReference type="PRINTS" id="PR00723">
    <property type="entry name" value="SUBTILISIN"/>
</dbReference>
<dbReference type="InterPro" id="IPR023828">
    <property type="entry name" value="Peptidase_S8_Ser-AS"/>
</dbReference>
<dbReference type="InterPro" id="IPR023827">
    <property type="entry name" value="Peptidase_S8_Asp-AS"/>
</dbReference>
<keyword evidence="3 5" id="KW-0378">Hydrolase</keyword>
<organism evidence="8 9">
    <name type="scientific">Thamnocephalis sphaerospora</name>
    <dbReference type="NCBI Taxonomy" id="78915"/>
    <lineage>
        <taxon>Eukaryota</taxon>
        <taxon>Fungi</taxon>
        <taxon>Fungi incertae sedis</taxon>
        <taxon>Zoopagomycota</taxon>
        <taxon>Zoopagomycotina</taxon>
        <taxon>Zoopagomycetes</taxon>
        <taxon>Zoopagales</taxon>
        <taxon>Sigmoideomycetaceae</taxon>
        <taxon>Thamnocephalis</taxon>
    </lineage>
</organism>
<dbReference type="Gene3D" id="3.40.50.200">
    <property type="entry name" value="Peptidase S8/S53 domain"/>
    <property type="match status" value="1"/>
</dbReference>
<dbReference type="InterPro" id="IPR036852">
    <property type="entry name" value="Peptidase_S8/S53_dom_sf"/>
</dbReference>
<dbReference type="InterPro" id="IPR022398">
    <property type="entry name" value="Peptidase_S8_His-AS"/>
</dbReference>
<evidence type="ECO:0000313" key="8">
    <source>
        <dbReference type="EMBL" id="RKP10711.1"/>
    </source>
</evidence>
<keyword evidence="4 5" id="KW-0720">Serine protease</keyword>
<dbReference type="GO" id="GO:0006508">
    <property type="term" value="P:proteolysis"/>
    <property type="evidence" value="ECO:0007669"/>
    <property type="project" value="UniProtKB-KW"/>
</dbReference>
<evidence type="ECO:0000256" key="2">
    <source>
        <dbReference type="ARBA" id="ARBA00022670"/>
    </source>
</evidence>
<dbReference type="InterPro" id="IPR000209">
    <property type="entry name" value="Peptidase_S8/S53_dom"/>
</dbReference>
<dbReference type="PANTHER" id="PTHR43806">
    <property type="entry name" value="PEPTIDASE S8"/>
    <property type="match status" value="1"/>
</dbReference>
<gene>
    <name evidence="8" type="ORF">THASP1DRAFT_9164</name>
</gene>
<dbReference type="SUPFAM" id="SSF52743">
    <property type="entry name" value="Subtilisin-like"/>
    <property type="match status" value="1"/>
</dbReference>
<dbReference type="InterPro" id="IPR034193">
    <property type="entry name" value="PCSK9_ProteinaseK-like"/>
</dbReference>
<evidence type="ECO:0000256" key="4">
    <source>
        <dbReference type="ARBA" id="ARBA00022825"/>
    </source>
</evidence>
<dbReference type="InterPro" id="IPR015500">
    <property type="entry name" value="Peptidase_S8_subtilisin-rel"/>
</dbReference>